<dbReference type="GO" id="GO:0006123">
    <property type="term" value="P:mitochondrial electron transport, cytochrome c to oxygen"/>
    <property type="evidence" value="ECO:0007669"/>
    <property type="project" value="InterPro"/>
</dbReference>
<organism evidence="4 5">
    <name type="scientific">Lachancea dasiensis</name>
    <dbReference type="NCBI Taxonomy" id="1072105"/>
    <lineage>
        <taxon>Eukaryota</taxon>
        <taxon>Fungi</taxon>
        <taxon>Dikarya</taxon>
        <taxon>Ascomycota</taxon>
        <taxon>Saccharomycotina</taxon>
        <taxon>Saccharomycetes</taxon>
        <taxon>Saccharomycetales</taxon>
        <taxon>Saccharomycetaceae</taxon>
        <taxon>Lachancea</taxon>
    </lineage>
</organism>
<evidence type="ECO:0000313" key="4">
    <source>
        <dbReference type="EMBL" id="SCU95446.1"/>
    </source>
</evidence>
<dbReference type="GO" id="GO:0005739">
    <property type="term" value="C:mitochondrion"/>
    <property type="evidence" value="ECO:0007669"/>
    <property type="project" value="UniProtKB-SubCell"/>
</dbReference>
<dbReference type="Pfam" id="PF02936">
    <property type="entry name" value="COX4"/>
    <property type="match status" value="1"/>
</dbReference>
<feature type="transmembrane region" description="Helical" evidence="3">
    <location>
        <begin position="104"/>
        <end position="125"/>
    </location>
</feature>
<comment type="subcellular location">
    <subcellularLocation>
        <location evidence="1">Mitochondrion</location>
    </subcellularLocation>
</comment>
<keyword evidence="3" id="KW-1133">Transmembrane helix</keyword>
<dbReference type="STRING" id="1266660.A0A1G4JWP3"/>
<dbReference type="Proteomes" id="UP000190274">
    <property type="component" value="Chromosome G"/>
</dbReference>
<dbReference type="InterPro" id="IPR036639">
    <property type="entry name" value="Cyt_c_oxidase_su4_sf"/>
</dbReference>
<evidence type="ECO:0000313" key="5">
    <source>
        <dbReference type="Proteomes" id="UP000190274"/>
    </source>
</evidence>
<sequence>MFLHSVKSCKSPGTVVKRNVARALSSVVYEPPRYDELNVDSWLKMDKDTKEELKEYLNWKMEDRWSEMTPKEQRAIYFISFGRWGPRAKPGSKAAQMQLTGAEIILRGVFSGILFAALAVSVINYREDRKVAENLRVLGEDTTAP</sequence>
<protein>
    <submittedName>
        <fullName evidence="4">LADA_0G15676g1_1</fullName>
    </submittedName>
</protein>
<keyword evidence="5" id="KW-1185">Reference proteome</keyword>
<gene>
    <name evidence="4" type="ORF">LADA_0G15676G</name>
</gene>
<dbReference type="SUPFAM" id="SSF81406">
    <property type="entry name" value="Mitochondrial cytochrome c oxidase subunit IV"/>
    <property type="match status" value="1"/>
</dbReference>
<evidence type="ECO:0000256" key="1">
    <source>
        <dbReference type="ARBA" id="ARBA00004173"/>
    </source>
</evidence>
<name>A0A1G4JWP3_9SACH</name>
<proteinExistence type="predicted"/>
<keyword evidence="3" id="KW-0812">Transmembrane</keyword>
<keyword evidence="3" id="KW-0472">Membrane</keyword>
<reference evidence="5" key="1">
    <citation type="submission" date="2016-03" db="EMBL/GenBank/DDBJ databases">
        <authorList>
            <person name="Devillers H."/>
        </authorList>
    </citation>
    <scope>NUCLEOTIDE SEQUENCE [LARGE SCALE GENOMIC DNA]</scope>
</reference>
<keyword evidence="2" id="KW-0496">Mitochondrion</keyword>
<dbReference type="EMBL" id="LT598457">
    <property type="protein sequence ID" value="SCU95446.1"/>
    <property type="molecule type" value="Genomic_DNA"/>
</dbReference>
<dbReference type="OrthoDB" id="186013at2759"/>
<evidence type="ECO:0000256" key="3">
    <source>
        <dbReference type="SAM" id="Phobius"/>
    </source>
</evidence>
<evidence type="ECO:0000256" key="2">
    <source>
        <dbReference type="ARBA" id="ARBA00023128"/>
    </source>
</evidence>
<dbReference type="GO" id="GO:0045277">
    <property type="term" value="C:respiratory chain complex IV"/>
    <property type="evidence" value="ECO:0007669"/>
    <property type="project" value="InterPro"/>
</dbReference>
<dbReference type="Gene3D" id="1.10.442.10">
    <property type="entry name" value="Cytochrome c oxidase subunit IV"/>
    <property type="match status" value="1"/>
</dbReference>
<dbReference type="AlphaFoldDB" id="A0A1G4JWP3"/>
<dbReference type="InterPro" id="IPR004203">
    <property type="entry name" value="Cyt_c_oxidase_su4_fam"/>
</dbReference>
<accession>A0A1G4JWP3</accession>